<keyword evidence="17" id="KW-1185">Reference proteome</keyword>
<dbReference type="GO" id="GO:0007169">
    <property type="term" value="P:cell surface receptor protein tyrosine kinase signaling pathway"/>
    <property type="evidence" value="ECO:0007669"/>
    <property type="project" value="TreeGrafter"/>
</dbReference>
<protein>
    <recommendedName>
        <fullName evidence="19">Receptor protein-tyrosine kinase</fullName>
    </recommendedName>
</protein>
<name>A0AAF3J8D2_9BILA</name>
<dbReference type="SMART" id="SM00409">
    <property type="entry name" value="IG"/>
    <property type="match status" value="3"/>
</dbReference>
<dbReference type="InterPro" id="IPR008266">
    <property type="entry name" value="Tyr_kinase_AS"/>
</dbReference>
<dbReference type="InterPro" id="IPR003598">
    <property type="entry name" value="Ig_sub2"/>
</dbReference>
<keyword evidence="13" id="KW-0393">Immunoglobulin domain</keyword>
<evidence type="ECO:0000256" key="10">
    <source>
        <dbReference type="ARBA" id="ARBA00023157"/>
    </source>
</evidence>
<dbReference type="GO" id="GO:0009653">
    <property type="term" value="P:anatomical structure morphogenesis"/>
    <property type="evidence" value="ECO:0007669"/>
    <property type="project" value="UniProtKB-ARBA"/>
</dbReference>
<dbReference type="InterPro" id="IPR020635">
    <property type="entry name" value="Tyr_kinase_cat_dom"/>
</dbReference>
<proteinExistence type="predicted"/>
<evidence type="ECO:0000256" key="13">
    <source>
        <dbReference type="ARBA" id="ARBA00023319"/>
    </source>
</evidence>
<keyword evidence="10" id="KW-1015">Disulfide bond</keyword>
<keyword evidence="9" id="KW-0829">Tyrosine-protein kinase</keyword>
<feature type="transmembrane region" description="Helical" evidence="14">
    <location>
        <begin position="1198"/>
        <end position="1223"/>
    </location>
</feature>
<dbReference type="InterPro" id="IPR036179">
    <property type="entry name" value="Ig-like_dom_sf"/>
</dbReference>
<dbReference type="Proteomes" id="UP000887575">
    <property type="component" value="Unassembled WGS sequence"/>
</dbReference>
<evidence type="ECO:0008006" key="19">
    <source>
        <dbReference type="Google" id="ProtNLM"/>
    </source>
</evidence>
<feature type="domain" description="Protein kinase" evidence="15">
    <location>
        <begin position="1168"/>
        <end position="1551"/>
    </location>
</feature>
<dbReference type="FunFam" id="1.10.510.10:FF:000554">
    <property type="entry name" value="Predicted protein"/>
    <property type="match status" value="2"/>
</dbReference>
<keyword evidence="2" id="KW-0808">Transferase</keyword>
<evidence type="ECO:0000256" key="4">
    <source>
        <dbReference type="ARBA" id="ARBA00022741"/>
    </source>
</evidence>
<dbReference type="PANTHER" id="PTHR24416:SF602">
    <property type="entry name" value="PROTEIN VER-1-RELATED"/>
    <property type="match status" value="1"/>
</dbReference>
<dbReference type="Gene3D" id="2.60.40.10">
    <property type="entry name" value="Immunoglobulins"/>
    <property type="match status" value="3"/>
</dbReference>
<comment type="subcellular location">
    <subcellularLocation>
        <location evidence="1">Membrane</location>
        <topology evidence="1">Single-pass membrane protein</topology>
    </subcellularLocation>
</comment>
<keyword evidence="4" id="KW-0547">Nucleotide-binding</keyword>
<dbReference type="InterPro" id="IPR001245">
    <property type="entry name" value="Ser-Thr/Tyr_kinase_cat_dom"/>
</dbReference>
<dbReference type="Pfam" id="PF07679">
    <property type="entry name" value="I-set"/>
    <property type="match status" value="2"/>
</dbReference>
<evidence type="ECO:0000256" key="3">
    <source>
        <dbReference type="ARBA" id="ARBA00022692"/>
    </source>
</evidence>
<evidence type="ECO:0000313" key="17">
    <source>
        <dbReference type="Proteomes" id="UP000887575"/>
    </source>
</evidence>
<feature type="domain" description="Ig-like" evidence="16">
    <location>
        <begin position="1127"/>
        <end position="1189"/>
    </location>
</feature>
<dbReference type="PROSITE" id="PS00109">
    <property type="entry name" value="PROTEIN_KINASE_TYR"/>
    <property type="match status" value="2"/>
</dbReference>
<feature type="domain" description="Ig-like" evidence="16">
    <location>
        <begin position="1"/>
        <end position="57"/>
    </location>
</feature>
<keyword evidence="8 14" id="KW-0472">Membrane</keyword>
<evidence type="ECO:0000259" key="15">
    <source>
        <dbReference type="PROSITE" id="PS50011"/>
    </source>
</evidence>
<dbReference type="SUPFAM" id="SSF56112">
    <property type="entry name" value="Protein kinase-like (PK-like)"/>
    <property type="match status" value="2"/>
</dbReference>
<evidence type="ECO:0000256" key="12">
    <source>
        <dbReference type="ARBA" id="ARBA00023180"/>
    </source>
</evidence>
<evidence type="ECO:0000256" key="11">
    <source>
        <dbReference type="ARBA" id="ARBA00023170"/>
    </source>
</evidence>
<evidence type="ECO:0000259" key="16">
    <source>
        <dbReference type="PROSITE" id="PS50835"/>
    </source>
</evidence>
<evidence type="ECO:0000256" key="14">
    <source>
        <dbReference type="SAM" id="Phobius"/>
    </source>
</evidence>
<evidence type="ECO:0000256" key="7">
    <source>
        <dbReference type="ARBA" id="ARBA00022989"/>
    </source>
</evidence>
<evidence type="ECO:0000313" key="18">
    <source>
        <dbReference type="WBParaSite" id="MBELARI_LOCUS2823.2"/>
    </source>
</evidence>
<dbReference type="InterPro" id="IPR007110">
    <property type="entry name" value="Ig-like_dom"/>
</dbReference>
<dbReference type="SMART" id="SM00219">
    <property type="entry name" value="TyrKc"/>
    <property type="match status" value="2"/>
</dbReference>
<evidence type="ECO:0000256" key="5">
    <source>
        <dbReference type="ARBA" id="ARBA00022777"/>
    </source>
</evidence>
<evidence type="ECO:0000256" key="2">
    <source>
        <dbReference type="ARBA" id="ARBA00022679"/>
    </source>
</evidence>
<organism evidence="17 18">
    <name type="scientific">Mesorhabditis belari</name>
    <dbReference type="NCBI Taxonomy" id="2138241"/>
    <lineage>
        <taxon>Eukaryota</taxon>
        <taxon>Metazoa</taxon>
        <taxon>Ecdysozoa</taxon>
        <taxon>Nematoda</taxon>
        <taxon>Chromadorea</taxon>
        <taxon>Rhabditida</taxon>
        <taxon>Rhabditina</taxon>
        <taxon>Rhabditomorpha</taxon>
        <taxon>Rhabditoidea</taxon>
        <taxon>Rhabditidae</taxon>
        <taxon>Mesorhabditinae</taxon>
        <taxon>Mesorhabditis</taxon>
    </lineage>
</organism>
<keyword evidence="12" id="KW-0325">Glycoprotein</keyword>
<dbReference type="InterPro" id="IPR013783">
    <property type="entry name" value="Ig-like_fold"/>
</dbReference>
<sequence>MSGDPPPFISWSKNGIAMTDSVNASIVLPKVDTDDSGVYECVGKNRVGEVRRSITLELACVLNFVILWRRQKARARNQENAFRVAVKEPFHAASIRQHIINIQMLADELKLMSLIPPHPNVLTLIGAVTDHLTSGRLCVVTELCANGSLEKFLKNLTRNTFCNELRKAQNSEYMKPDRKNRGNTVELSIIRKMSVDVVTDSYIPWTQVESQDEKHDGHEKTPIVQTFLCSTSDLLSFAMQIASGMEFLSEIPCIHRDLAARNIVITEKNICRIADFGLARRANKSYYRKDFGKHQNDLLPLQWMSPESIESGYYTQASDVWSYGILLYELFTLGDRPYPGIPLEEIYPRVRNGERNKKPEFVHDDLYNFMLKCWNSKTKERPLFKDCVQKMREHLEMVLPGKAEEIEGKLASEVDRLNSYSEWRNGNPGNANVDVQLVKGPESAVKDLRGERNAKQMPMGSVFYSFVSPRHQSSYYSVKPTVKFGDGSVMLWGSMNRSVSGPLVFINGNLDAQRIIYHMIIVSAGQNLSLRCQNTTGNKLRWIVPIESNLDLEGFSEEDFRKRVTVEKEDERTQLFHIRSLKQSDTGTYSCLDDENDSDNLYVFVEGLYEFLKPKTYTLDVTSSKFLLPCRYAQIIRDTRSSWSSWTVWPSLFVDGEEWLKDSKERDAVTFDSRYGFEIDLVKLNRSLPMGSGRFRCVASKGDEVEWFVRFASMPVNSVSMTTPDWFSPRRGLNKQNVTAVQCDLRLDNTTSQFENQLQMQCPRCRQKDGPKIQKGVQIHGNSTLFSLSVIFEEVKRDDSGLYTCSWPQKVVNKWDAKTQQTFPFRIFSPLYRMHFAPHAEVLTVFQGEPIRIKATILPIAVDFVNYTCTWHYERYVVVGRQKVSSSYEIKRMACGERPYLKVDENGVESYTEELFIPSHKLAPGETYRIRFYVIEEHLQMIEWKVKVDTPVKDFTFNVQSSAHFVQFDKVYHVIGAKIQLGCHARGDVDEYKKLRLFYQRSNKIVPAASVTGADDVFWNTTVHEDLFVVCKRRIFQQGSFHLRVAGQRPAVWMKRDPEISGEDPNRIYRGDDITLFCRVHMLADILMFWVHNKTVLDESSIMQSFDGDSVLLKMTIKNISTNNSDCKMTGDPTPFYSWSKNGIAMRDNESLLVNTSIVLTKVDADDSGVYECVGKNRVGEVRRSITLEVKDDKRRRLMLAFVALSIVFLILLACVLHFVILWRRQKARARNQENAFRVAVKEPFHAASIRQHIINIQMLADELKLMSLIPPHPNVLTLIGAVTDHLTSDRLCVVTELCANGSLEKFLKNLTRNTFCNELRKAQNSEYLKPDRINRGNTVELSVIRKMSVDVVTDSYIPWTQVESQDEKHDGHEKTPIVQTFLCSTSDLLSFAMQIANGMEFLSEIPCIHRDLAARNILITEKNICRIADFGLARSNKSYYRKDFEKHKNDPLPLQWMSPESIESGYYTQASDVWSYGILLYELFTLGDRPYPGIPLEEIYPRVRNGVRNEKPKFAHDDLYNFMLKCWNSKTKERPLFKDCVQKMREHLEMVLPGKAEEIEGKLASEVDRLNSYSEWRNGNTENANVDVQLVKGPESAVKDLRGVRNAKQMPMRSVLYSFASLRHQSSYYSVKPLGKVHKFAFESCHPGAAKTFVHDYRCGEHDEHSHISHLRSASLLRLKTSANLKRKHLWTSTTKRIVITQIVILLPKYIYVSFTVYWNLMNLVPTLNLRPLNMSLYFLGVLATIAILICFPMTLQAMMGLFWCSRLPNERSVASWESARNERPRSVASLRGAQMLISHVT</sequence>
<evidence type="ECO:0000256" key="1">
    <source>
        <dbReference type="ARBA" id="ARBA00004167"/>
    </source>
</evidence>
<dbReference type="SUPFAM" id="SSF48726">
    <property type="entry name" value="Immunoglobulin"/>
    <property type="match status" value="3"/>
</dbReference>
<feature type="transmembrane region" description="Helical" evidence="14">
    <location>
        <begin position="1740"/>
        <end position="1765"/>
    </location>
</feature>
<dbReference type="GO" id="GO:0005886">
    <property type="term" value="C:plasma membrane"/>
    <property type="evidence" value="ECO:0007669"/>
    <property type="project" value="TreeGrafter"/>
</dbReference>
<dbReference type="PANTHER" id="PTHR24416">
    <property type="entry name" value="TYROSINE-PROTEIN KINASE RECEPTOR"/>
    <property type="match status" value="1"/>
</dbReference>
<dbReference type="Pfam" id="PF07714">
    <property type="entry name" value="PK_Tyr_Ser-Thr"/>
    <property type="match status" value="2"/>
</dbReference>
<dbReference type="InterPro" id="IPR050122">
    <property type="entry name" value="RTK"/>
</dbReference>
<keyword evidence="5" id="KW-0418">Kinase</keyword>
<feature type="transmembrane region" description="Helical" evidence="14">
    <location>
        <begin position="1699"/>
        <end position="1720"/>
    </location>
</feature>
<reference evidence="18" key="1">
    <citation type="submission" date="2024-02" db="UniProtKB">
        <authorList>
            <consortium name="WormBaseParasite"/>
        </authorList>
    </citation>
    <scope>IDENTIFICATION</scope>
</reference>
<dbReference type="Gene3D" id="1.10.510.10">
    <property type="entry name" value="Transferase(Phosphotransferase) domain 1"/>
    <property type="match status" value="4"/>
</dbReference>
<dbReference type="InterPro" id="IPR011009">
    <property type="entry name" value="Kinase-like_dom_sf"/>
</dbReference>
<dbReference type="CDD" id="cd00192">
    <property type="entry name" value="PTKc"/>
    <property type="match status" value="2"/>
</dbReference>
<dbReference type="PROSITE" id="PS50835">
    <property type="entry name" value="IG_LIKE"/>
    <property type="match status" value="2"/>
</dbReference>
<dbReference type="WBParaSite" id="MBELARI_LOCUS2823.2">
    <property type="protein sequence ID" value="MBELARI_LOCUS2823.2"/>
    <property type="gene ID" value="MBELARI_LOCUS2823"/>
</dbReference>
<dbReference type="InterPro" id="IPR013098">
    <property type="entry name" value="Ig_I-set"/>
</dbReference>
<feature type="domain" description="Protein kinase" evidence="15">
    <location>
        <begin position="36"/>
        <end position="397"/>
    </location>
</feature>
<dbReference type="InterPro" id="IPR003599">
    <property type="entry name" value="Ig_sub"/>
</dbReference>
<keyword evidence="3 14" id="KW-0812">Transmembrane</keyword>
<evidence type="ECO:0000256" key="6">
    <source>
        <dbReference type="ARBA" id="ARBA00022840"/>
    </source>
</evidence>
<keyword evidence="7 14" id="KW-1133">Transmembrane helix</keyword>
<evidence type="ECO:0000256" key="8">
    <source>
        <dbReference type="ARBA" id="ARBA00023136"/>
    </source>
</evidence>
<keyword evidence="6" id="KW-0067">ATP-binding</keyword>
<evidence type="ECO:0000256" key="9">
    <source>
        <dbReference type="ARBA" id="ARBA00023137"/>
    </source>
</evidence>
<dbReference type="SMART" id="SM00408">
    <property type="entry name" value="IGc2"/>
    <property type="match status" value="4"/>
</dbReference>
<dbReference type="GO" id="GO:0005524">
    <property type="term" value="F:ATP binding"/>
    <property type="evidence" value="ECO:0007669"/>
    <property type="project" value="UniProtKB-KW"/>
</dbReference>
<dbReference type="GO" id="GO:0043235">
    <property type="term" value="C:receptor complex"/>
    <property type="evidence" value="ECO:0007669"/>
    <property type="project" value="TreeGrafter"/>
</dbReference>
<dbReference type="PROSITE" id="PS50011">
    <property type="entry name" value="PROTEIN_KINASE_DOM"/>
    <property type="match status" value="2"/>
</dbReference>
<dbReference type="InterPro" id="IPR000719">
    <property type="entry name" value="Prot_kinase_dom"/>
</dbReference>
<dbReference type="GO" id="GO:0004714">
    <property type="term" value="F:transmembrane receptor protein tyrosine kinase activity"/>
    <property type="evidence" value="ECO:0007669"/>
    <property type="project" value="TreeGrafter"/>
</dbReference>
<dbReference type="CDD" id="cd00096">
    <property type="entry name" value="Ig"/>
    <property type="match status" value="2"/>
</dbReference>
<accession>A0AAF3J8D2</accession>
<keyword evidence="11" id="KW-0675">Receptor</keyword>